<keyword evidence="3" id="KW-0732">Signal</keyword>
<reference evidence="4 5" key="1">
    <citation type="submission" date="2019-08" db="EMBL/GenBank/DDBJ databases">
        <title>In-depth cultivation of the pig gut microbiome towards novel bacterial diversity and tailored functional studies.</title>
        <authorList>
            <person name="Wylensek D."/>
            <person name="Hitch T.C.A."/>
            <person name="Clavel T."/>
        </authorList>
    </citation>
    <scope>NUCLEOTIDE SEQUENCE [LARGE SCALE GENOMIC DNA]</scope>
    <source>
        <strain evidence="4 5">BBE-744-WT-12</strain>
    </source>
</reference>
<name>A0A844FYP5_9BACT</name>
<evidence type="ECO:0000256" key="1">
    <source>
        <dbReference type="SAM" id="Coils"/>
    </source>
</evidence>
<evidence type="ECO:0000256" key="3">
    <source>
        <dbReference type="SAM" id="SignalP"/>
    </source>
</evidence>
<protein>
    <submittedName>
        <fullName evidence="4">Uncharacterized protein</fullName>
    </submittedName>
</protein>
<feature type="coiled-coil region" evidence="1">
    <location>
        <begin position="472"/>
        <end position="502"/>
    </location>
</feature>
<feature type="region of interest" description="Disordered" evidence="2">
    <location>
        <begin position="1383"/>
        <end position="1404"/>
    </location>
</feature>
<organism evidence="4 5">
    <name type="scientific">Victivallis lenta</name>
    <dbReference type="NCBI Taxonomy" id="2606640"/>
    <lineage>
        <taxon>Bacteria</taxon>
        <taxon>Pseudomonadati</taxon>
        <taxon>Lentisphaerota</taxon>
        <taxon>Lentisphaeria</taxon>
        <taxon>Victivallales</taxon>
        <taxon>Victivallaceae</taxon>
        <taxon>Victivallis</taxon>
    </lineage>
</organism>
<keyword evidence="5" id="KW-1185">Reference proteome</keyword>
<feature type="chain" id="PRO_5032872333" evidence="3">
    <location>
        <begin position="22"/>
        <end position="1573"/>
    </location>
</feature>
<evidence type="ECO:0000313" key="4">
    <source>
        <dbReference type="EMBL" id="MST96003.1"/>
    </source>
</evidence>
<comment type="caution">
    <text evidence="4">The sequence shown here is derived from an EMBL/GenBank/DDBJ whole genome shotgun (WGS) entry which is preliminary data.</text>
</comment>
<dbReference type="RefSeq" id="WP_154416950.1">
    <property type="nucleotide sequence ID" value="NZ_VUNS01000002.1"/>
</dbReference>
<keyword evidence="1" id="KW-0175">Coiled coil</keyword>
<accession>A0A844FYP5</accession>
<proteinExistence type="predicted"/>
<gene>
    <name evidence="4" type="ORF">FYJ85_02955</name>
</gene>
<dbReference type="EMBL" id="VUNS01000002">
    <property type="protein sequence ID" value="MST96003.1"/>
    <property type="molecule type" value="Genomic_DNA"/>
</dbReference>
<feature type="signal peptide" evidence="3">
    <location>
        <begin position="1"/>
        <end position="21"/>
    </location>
</feature>
<evidence type="ECO:0000313" key="5">
    <source>
        <dbReference type="Proteomes" id="UP000435649"/>
    </source>
</evidence>
<dbReference type="Proteomes" id="UP000435649">
    <property type="component" value="Unassembled WGS sequence"/>
</dbReference>
<evidence type="ECO:0000256" key="2">
    <source>
        <dbReference type="SAM" id="MobiDB-lite"/>
    </source>
</evidence>
<sequence>MRLFPLSAALAAILTAGSLPAVVIEENFKGYADYDPAHENWMFRGVGGEVIDGEYRFNGVAIEAAEEGDVHPALVMGQLRDFPAGPKVAAEAEFTLGGRGFSFLDPAKKTARSIGLVILDRKFSRGTRDAMTIPTLFLTLDESPDGARSVRFAYAGEPRLNPERTVTADAKEWNPAGSYRFSLTLADGTATGTITGADGRVLFKGTLRDPAFSRVFASACPGFANQRMAGALRSFRADNLDSAVPKPALTPIPLPSSWTLTLDKGGARTVTPGPDGMIDIAGIAGGFGTGRTARLECEVTAPATGRYIAGAEGDWFWRLSVNGHPVIDLMKSGNGRGEQVFELPLNAGKNRIAVEIGSGSNGWNYRLGVPDPEIIRSREARLHLYGADRVIWNLDRLIDDLKNLKRWKIEIPAAESEILALRRTIPADLSGRDAKKYDAKLDELYLAVYNAYRAVQLDDLRREAAGIGELLNRDFSAELRQLELLSKRLRRAVRSNNAAEAETVSASARQVLDRMTPDFDRFREGVSFGRNFGRFGWLTGDKVSSYSSGDGLLANQVLSSGGLLRQYVTSPDGKKPWRLDFRFTGTPDPATAERLNALPTVGENAEVEFGYDPSSFYSGSTPKQVKVKAINWVRKQFACADNFVADMSLASPALLLESALDTLVIDEPSTGPFTHIGYRNADGEIVSQPLEEGTVYDLESDGKLGANWVLLWSGNHTDTDLSRHAGSIPVQVVFQRQPKRIEKEGGQYRITLGKPGAVWLNTPFGARIQPAGNWLGSLPPAAAGRCDVQGRAALAYPVGLREYFRPAGDDRVELVNRSEFRRFDDNDWQLAPLEFTAVPPVLALMAERGFDAELPAELVDLGYPTIYGPLQAVPGDTLRCTLPVPQAPRTLFPRNTEAPADKVAELVKWNLSAVEGTRFRTYCENIARSWHSLTPTAGNGMATKSWNYLTPEFRAYIAGQDGFLTRNALGYRGNRFWRSLCEPYSGTKYFYSFSIACKDPGDVGVFGDRGYGVANHLLLLDLFASYGGCGDAVKAVWRDNSPLAPPMAIRDGNTVTVDKMQGYLTGVHDWAWMEAGSNDCGDNGPVVDCGQAVFGGVAALRRMAEEFGNDEERARASYHLAKSQLSQIGRPAFREYGHATGTLGPDHMNVGFREFITPDSFANSPMIGKTPRNEYDGSLDSLFCYAYLDCPDIYFPYAKYVWDDLRHYENDRAIYWPNRDRGKSSMMGHLYSRIAYLMLDGTPQSRGLELLDHWTKKAVFYERSGAVRETMPMALTGGCPLTLTEWLPLPAPDFTFTPSRKLARLTFRNVPEQYAFRAISSQPPAAVRVNGKAAEYDYDPAGWALSVALPAQETAEVEIEYAEIAPDRIQLMPLPPAPDRIPAAPGLDPESFTPAAAKARTPRVPEKELYRSNFSGPASAAQANAGGWSFNSWGDPKNPLSGGLTGDTPETGIPARALEIKAVPVNYAGRATGVIKLAPNLRELVLRGEFTLSRDYRGNRPRVFFWSGKSAHFFDLPAAKPGETKRFEIVLPVAELPAGTGGVNLQLISQFDEKQSATPAGSVYFRSVVLTGR</sequence>